<dbReference type="Pfam" id="PF03799">
    <property type="entry name" value="FtsQ_DivIB_C"/>
    <property type="match status" value="1"/>
</dbReference>
<keyword evidence="2" id="KW-0132">Cell division</keyword>
<evidence type="ECO:0000313" key="3">
    <source>
        <dbReference type="Proteomes" id="UP000253517"/>
    </source>
</evidence>
<keyword evidence="2" id="KW-0131">Cell cycle</keyword>
<dbReference type="Proteomes" id="UP000253517">
    <property type="component" value="Unassembled WGS sequence"/>
</dbReference>
<sequence>MKVTKVKAKWFLILVMTGVYLTISAFSSDKLDEIQCVKTTIDIQQFENNFLLIREDILSVVNNQVPLKHPFYKKSFNIQLLEDLIDNHKMVEKSEVFFTLSGELYIRVLPKIPIMRVQADNHSYYIDYNGDKFPLSPHYTPVVPILSGKVNDQNIQDVLAILKTWKLQLFHADFFSGFYISPNDNITAYSYETTESIEFGKAVNIEQKLLRLKAFYQYFYPTISNKKIKKINLNFEKQVVCEYE</sequence>
<evidence type="ECO:0000313" key="2">
    <source>
        <dbReference type="EMBL" id="RCX04752.1"/>
    </source>
</evidence>
<gene>
    <name evidence="2" type="ORF">DES35_10122</name>
</gene>
<organism evidence="2 3">
    <name type="scientific">Schleiferia thermophila</name>
    <dbReference type="NCBI Taxonomy" id="884107"/>
    <lineage>
        <taxon>Bacteria</taxon>
        <taxon>Pseudomonadati</taxon>
        <taxon>Bacteroidota</taxon>
        <taxon>Flavobacteriia</taxon>
        <taxon>Flavobacteriales</taxon>
        <taxon>Schleiferiaceae</taxon>
        <taxon>Schleiferia</taxon>
    </lineage>
</organism>
<dbReference type="InterPro" id="IPR005548">
    <property type="entry name" value="Cell_div_FtsQ/DivIB_C"/>
</dbReference>
<name>A0A369A5X5_9FLAO</name>
<dbReference type="RefSeq" id="WP_114365490.1">
    <property type="nucleotide sequence ID" value="NZ_BHZF01000001.1"/>
</dbReference>
<dbReference type="EMBL" id="QPJS01000001">
    <property type="protein sequence ID" value="RCX04752.1"/>
    <property type="molecule type" value="Genomic_DNA"/>
</dbReference>
<keyword evidence="3" id="KW-1185">Reference proteome</keyword>
<dbReference type="GO" id="GO:0051301">
    <property type="term" value="P:cell division"/>
    <property type="evidence" value="ECO:0007669"/>
    <property type="project" value="UniProtKB-KW"/>
</dbReference>
<comment type="caution">
    <text evidence="2">The sequence shown here is derived from an EMBL/GenBank/DDBJ whole genome shotgun (WGS) entry which is preliminary data.</text>
</comment>
<reference evidence="2 3" key="1">
    <citation type="submission" date="2018-07" db="EMBL/GenBank/DDBJ databases">
        <title>Genomic Encyclopedia of Type Strains, Phase IV (KMG-IV): sequencing the most valuable type-strain genomes for metagenomic binning, comparative biology and taxonomic classification.</title>
        <authorList>
            <person name="Goeker M."/>
        </authorList>
    </citation>
    <scope>NUCLEOTIDE SEQUENCE [LARGE SCALE GENOMIC DNA]</scope>
    <source>
        <strain evidence="2 3">DSM 21410</strain>
    </source>
</reference>
<dbReference type="AlphaFoldDB" id="A0A369A5X5"/>
<evidence type="ECO:0000259" key="1">
    <source>
        <dbReference type="Pfam" id="PF03799"/>
    </source>
</evidence>
<feature type="domain" description="Cell division protein FtsQ/DivIB C-terminal" evidence="1">
    <location>
        <begin position="116"/>
        <end position="219"/>
    </location>
</feature>
<accession>A0A369A5X5</accession>
<protein>
    <submittedName>
        <fullName evidence="2">Cell division protein FtsQ</fullName>
    </submittedName>
</protein>
<proteinExistence type="predicted"/>